<dbReference type="AlphaFoldDB" id="A0A7T8KIE7"/>
<keyword evidence="2" id="KW-1185">Reference proteome</keyword>
<proteinExistence type="predicted"/>
<protein>
    <submittedName>
        <fullName evidence="1">Uncharacterized protein</fullName>
    </submittedName>
</protein>
<dbReference type="Proteomes" id="UP000595437">
    <property type="component" value="Chromosome 1"/>
</dbReference>
<reference evidence="2" key="1">
    <citation type="submission" date="2021-01" db="EMBL/GenBank/DDBJ databases">
        <title>Caligus Genome Assembly.</title>
        <authorList>
            <person name="Gallardo-Escarate C."/>
        </authorList>
    </citation>
    <scope>NUCLEOTIDE SEQUENCE [LARGE SCALE GENOMIC DNA]</scope>
</reference>
<dbReference type="GO" id="GO:0003676">
    <property type="term" value="F:nucleic acid binding"/>
    <property type="evidence" value="ECO:0007669"/>
    <property type="project" value="InterPro"/>
</dbReference>
<dbReference type="InterPro" id="IPR036397">
    <property type="entry name" value="RNaseH_sf"/>
</dbReference>
<evidence type="ECO:0000313" key="1">
    <source>
        <dbReference type="EMBL" id="QQP56535.1"/>
    </source>
</evidence>
<dbReference type="OrthoDB" id="8052063at2759"/>
<sequence>MVDGNVAPYLGGLQPVGYYVWGVLEREPNKRTHHSVFSLKASIVEAVASMNREHLVNASTKFRSRLEAVIEATGDGLSKSQ</sequence>
<evidence type="ECO:0000313" key="2">
    <source>
        <dbReference type="Proteomes" id="UP000595437"/>
    </source>
</evidence>
<organism evidence="1 2">
    <name type="scientific">Caligus rogercresseyi</name>
    <name type="common">Sea louse</name>
    <dbReference type="NCBI Taxonomy" id="217165"/>
    <lineage>
        <taxon>Eukaryota</taxon>
        <taxon>Metazoa</taxon>
        <taxon>Ecdysozoa</taxon>
        <taxon>Arthropoda</taxon>
        <taxon>Crustacea</taxon>
        <taxon>Multicrustacea</taxon>
        <taxon>Hexanauplia</taxon>
        <taxon>Copepoda</taxon>
        <taxon>Siphonostomatoida</taxon>
        <taxon>Caligidae</taxon>
        <taxon>Caligus</taxon>
    </lineage>
</organism>
<dbReference type="Gene3D" id="3.30.420.10">
    <property type="entry name" value="Ribonuclease H-like superfamily/Ribonuclease H"/>
    <property type="match status" value="1"/>
</dbReference>
<dbReference type="EMBL" id="CP045890">
    <property type="protein sequence ID" value="QQP56535.1"/>
    <property type="molecule type" value="Genomic_DNA"/>
</dbReference>
<gene>
    <name evidence="1" type="ORF">FKW44_001223</name>
</gene>
<accession>A0A7T8KIE7</accession>
<name>A0A7T8KIE7_CALRO</name>